<evidence type="ECO:0000313" key="7">
    <source>
        <dbReference type="Proteomes" id="UP000199041"/>
    </source>
</evidence>
<evidence type="ECO:0000256" key="4">
    <source>
        <dbReference type="ARBA" id="ARBA00023163"/>
    </source>
</evidence>
<accession>A0A1H4BFP8</accession>
<dbReference type="STRING" id="551991.SAMN05192529_1215"/>
<dbReference type="Proteomes" id="UP000199041">
    <property type="component" value="Unassembled WGS sequence"/>
</dbReference>
<dbReference type="InterPro" id="IPR013325">
    <property type="entry name" value="RNA_pol_sigma_r2"/>
</dbReference>
<keyword evidence="2" id="KW-0805">Transcription regulation</keyword>
<evidence type="ECO:0000256" key="2">
    <source>
        <dbReference type="ARBA" id="ARBA00023015"/>
    </source>
</evidence>
<feature type="domain" description="RNA polymerase sigma factor 70 region 4 type 2" evidence="5">
    <location>
        <begin position="111"/>
        <end position="163"/>
    </location>
</feature>
<keyword evidence="3" id="KW-0731">Sigma factor</keyword>
<name>A0A1H4BFP8_9BACT</name>
<dbReference type="InterPro" id="IPR013249">
    <property type="entry name" value="RNA_pol_sigma70_r4_t2"/>
</dbReference>
<dbReference type="Gene3D" id="1.10.10.10">
    <property type="entry name" value="Winged helix-like DNA-binding domain superfamily/Winged helix DNA-binding domain"/>
    <property type="match status" value="1"/>
</dbReference>
<dbReference type="InterPro" id="IPR013324">
    <property type="entry name" value="RNA_pol_sigma_r3/r4-like"/>
</dbReference>
<comment type="similarity">
    <text evidence="1">Belongs to the sigma-70 factor family. ECF subfamily.</text>
</comment>
<dbReference type="Gene3D" id="1.10.1740.10">
    <property type="match status" value="1"/>
</dbReference>
<protein>
    <submittedName>
        <fullName evidence="6">RNA polymerase sigma-70 factor, ECF subfamily</fullName>
    </submittedName>
</protein>
<organism evidence="6 7">
    <name type="scientific">Arachidicoccus rhizosphaerae</name>
    <dbReference type="NCBI Taxonomy" id="551991"/>
    <lineage>
        <taxon>Bacteria</taxon>
        <taxon>Pseudomonadati</taxon>
        <taxon>Bacteroidota</taxon>
        <taxon>Chitinophagia</taxon>
        <taxon>Chitinophagales</taxon>
        <taxon>Chitinophagaceae</taxon>
        <taxon>Arachidicoccus</taxon>
    </lineage>
</organism>
<sequence>MLEEIKIGNQVTFRQFYDDWSERLYLYFLKKTHVDQSAQELTQLTFIKFWEYRSTLTSEYPLEAQLFRKAKLIFIDFLRKSATKVKQKEAELSYHELNSGNKCSNSFEEKQQLRTALEQLPPIRRKVIELSHMEGYAYKEIAHQLKISRKTVDNHVYQALKQLRSILSLIFL</sequence>
<dbReference type="SUPFAM" id="SSF88946">
    <property type="entry name" value="Sigma2 domain of RNA polymerase sigma factors"/>
    <property type="match status" value="1"/>
</dbReference>
<evidence type="ECO:0000313" key="6">
    <source>
        <dbReference type="EMBL" id="SEA46927.1"/>
    </source>
</evidence>
<keyword evidence="7" id="KW-1185">Reference proteome</keyword>
<dbReference type="CDD" id="cd06171">
    <property type="entry name" value="Sigma70_r4"/>
    <property type="match status" value="1"/>
</dbReference>
<dbReference type="InterPro" id="IPR014284">
    <property type="entry name" value="RNA_pol_sigma-70_dom"/>
</dbReference>
<proteinExistence type="inferred from homology"/>
<dbReference type="GO" id="GO:0003677">
    <property type="term" value="F:DNA binding"/>
    <property type="evidence" value="ECO:0007669"/>
    <property type="project" value="InterPro"/>
</dbReference>
<dbReference type="InterPro" id="IPR039425">
    <property type="entry name" value="RNA_pol_sigma-70-like"/>
</dbReference>
<reference evidence="6 7" key="1">
    <citation type="submission" date="2016-10" db="EMBL/GenBank/DDBJ databases">
        <authorList>
            <person name="de Groot N.N."/>
        </authorList>
    </citation>
    <scope>NUCLEOTIDE SEQUENCE [LARGE SCALE GENOMIC DNA]</scope>
    <source>
        <strain evidence="6 7">Vu-144</strain>
    </source>
</reference>
<evidence type="ECO:0000256" key="1">
    <source>
        <dbReference type="ARBA" id="ARBA00010641"/>
    </source>
</evidence>
<dbReference type="InterPro" id="IPR036388">
    <property type="entry name" value="WH-like_DNA-bd_sf"/>
</dbReference>
<dbReference type="PANTHER" id="PTHR43133">
    <property type="entry name" value="RNA POLYMERASE ECF-TYPE SIGMA FACTO"/>
    <property type="match status" value="1"/>
</dbReference>
<dbReference type="NCBIfam" id="TIGR02937">
    <property type="entry name" value="sigma70-ECF"/>
    <property type="match status" value="1"/>
</dbReference>
<dbReference type="GO" id="GO:0006352">
    <property type="term" value="P:DNA-templated transcription initiation"/>
    <property type="evidence" value="ECO:0007669"/>
    <property type="project" value="InterPro"/>
</dbReference>
<dbReference type="EMBL" id="FNQY01000021">
    <property type="protein sequence ID" value="SEA46927.1"/>
    <property type="molecule type" value="Genomic_DNA"/>
</dbReference>
<gene>
    <name evidence="6" type="ORF">SAMN05192529_1215</name>
</gene>
<dbReference type="GO" id="GO:0016987">
    <property type="term" value="F:sigma factor activity"/>
    <property type="evidence" value="ECO:0007669"/>
    <property type="project" value="UniProtKB-KW"/>
</dbReference>
<dbReference type="Pfam" id="PF08281">
    <property type="entry name" value="Sigma70_r4_2"/>
    <property type="match status" value="1"/>
</dbReference>
<dbReference type="PANTHER" id="PTHR43133:SF46">
    <property type="entry name" value="RNA POLYMERASE SIGMA-70 FACTOR ECF SUBFAMILY"/>
    <property type="match status" value="1"/>
</dbReference>
<dbReference type="AlphaFoldDB" id="A0A1H4BFP8"/>
<dbReference type="RefSeq" id="WP_170831256.1">
    <property type="nucleotide sequence ID" value="NZ_FNQY01000021.1"/>
</dbReference>
<dbReference type="SUPFAM" id="SSF88659">
    <property type="entry name" value="Sigma3 and sigma4 domains of RNA polymerase sigma factors"/>
    <property type="match status" value="1"/>
</dbReference>
<keyword evidence="4" id="KW-0804">Transcription</keyword>
<evidence type="ECO:0000256" key="3">
    <source>
        <dbReference type="ARBA" id="ARBA00023082"/>
    </source>
</evidence>
<evidence type="ECO:0000259" key="5">
    <source>
        <dbReference type="Pfam" id="PF08281"/>
    </source>
</evidence>